<comment type="caution">
    <text evidence="1">The sequence shown here is derived from an EMBL/GenBank/DDBJ whole genome shotgun (WGS) entry which is preliminary data.</text>
</comment>
<proteinExistence type="predicted"/>
<keyword evidence="2" id="KW-1185">Reference proteome</keyword>
<name>A0ACC0DBE9_9PEZI</name>
<accession>A0ACC0DBE9</accession>
<evidence type="ECO:0000313" key="1">
    <source>
        <dbReference type="EMBL" id="KAI6089725.1"/>
    </source>
</evidence>
<reference evidence="1 2" key="1">
    <citation type="journal article" date="2022" name="New Phytol.">
        <title>Ecological generalism drives hyperdiversity of secondary metabolite gene clusters in xylarialean endophytes.</title>
        <authorList>
            <person name="Franco M.E.E."/>
            <person name="Wisecaver J.H."/>
            <person name="Arnold A.E."/>
            <person name="Ju Y.M."/>
            <person name="Slot J.C."/>
            <person name="Ahrendt S."/>
            <person name="Moore L.P."/>
            <person name="Eastman K.E."/>
            <person name="Scott K."/>
            <person name="Konkel Z."/>
            <person name="Mondo S.J."/>
            <person name="Kuo A."/>
            <person name="Hayes R.D."/>
            <person name="Haridas S."/>
            <person name="Andreopoulos B."/>
            <person name="Riley R."/>
            <person name="LaButti K."/>
            <person name="Pangilinan J."/>
            <person name="Lipzen A."/>
            <person name="Amirebrahimi M."/>
            <person name="Yan J."/>
            <person name="Adam C."/>
            <person name="Keymanesh K."/>
            <person name="Ng V."/>
            <person name="Louie K."/>
            <person name="Northen T."/>
            <person name="Drula E."/>
            <person name="Henrissat B."/>
            <person name="Hsieh H.M."/>
            <person name="Youens-Clark K."/>
            <person name="Lutzoni F."/>
            <person name="Miadlikowska J."/>
            <person name="Eastwood D.C."/>
            <person name="Hamelin R.C."/>
            <person name="Grigoriev I.V."/>
            <person name="U'Ren J.M."/>
        </authorList>
    </citation>
    <scope>NUCLEOTIDE SEQUENCE [LARGE SCALE GENOMIC DNA]</scope>
    <source>
        <strain evidence="1 2">ER1909</strain>
    </source>
</reference>
<dbReference type="EMBL" id="MU394294">
    <property type="protein sequence ID" value="KAI6089725.1"/>
    <property type="molecule type" value="Genomic_DNA"/>
</dbReference>
<dbReference type="Proteomes" id="UP001497680">
    <property type="component" value="Unassembled WGS sequence"/>
</dbReference>
<protein>
    <submittedName>
        <fullName evidence="1">Pre-mRNA splicing factor-domain-containing protein</fullName>
    </submittedName>
</protein>
<organism evidence="1 2">
    <name type="scientific">Hypoxylon rubiginosum</name>
    <dbReference type="NCBI Taxonomy" id="110542"/>
    <lineage>
        <taxon>Eukaryota</taxon>
        <taxon>Fungi</taxon>
        <taxon>Dikarya</taxon>
        <taxon>Ascomycota</taxon>
        <taxon>Pezizomycotina</taxon>
        <taxon>Sordariomycetes</taxon>
        <taxon>Xylariomycetidae</taxon>
        <taxon>Xylariales</taxon>
        <taxon>Hypoxylaceae</taxon>
        <taxon>Hypoxylon</taxon>
    </lineage>
</organism>
<evidence type="ECO:0000313" key="2">
    <source>
        <dbReference type="Proteomes" id="UP001497680"/>
    </source>
</evidence>
<gene>
    <name evidence="1" type="ORF">F4821DRAFT_230772</name>
</gene>
<sequence>MGDLQLKKSYHPSLLKNQKRVYEEEKKALEERKKTEARIQEIKEERAKEELQRQLAVSGGRTVVDRVEWMYQGPSDGQNGTAEELEGYLLGKRRIDNILTKGSDHENLKKTAGSESFMALQNANTERDTAVKIREDPLLAIKKQEQAAYEAMMNDPIKRRQLLATMGKSEEKSSSRKKEDKHSRRHRHRSHSREHRHRRRHRSDSRDRDESRERRHRRRRSDSEEKSRSRERYSSRKDKYSERAERRRPSSEDERRDDDKPRRGRSRSPRRSDAKDDGYRRRRDYSDEPPRGRRYQHDGQEDRRDNRSFRDRRPPKNGFSNGRRDEGNDAKNSATAAAEERARKLAAMQEAASDLDQDRVKRLEAIAEKERMDREADDKARERSGKYDDRQFVNGLRRQLIS</sequence>